<evidence type="ECO:0000256" key="2">
    <source>
        <dbReference type="ARBA" id="ARBA00022692"/>
    </source>
</evidence>
<comment type="similarity">
    <text evidence="5">Belongs to the SAT4 family.</text>
</comment>
<feature type="transmembrane region" description="Helical" evidence="7">
    <location>
        <begin position="20"/>
        <end position="40"/>
    </location>
</feature>
<feature type="region of interest" description="Disordered" evidence="6">
    <location>
        <begin position="291"/>
        <end position="323"/>
    </location>
</feature>
<feature type="transmembrane region" description="Helical" evidence="7">
    <location>
        <begin position="171"/>
        <end position="194"/>
    </location>
</feature>
<dbReference type="PANTHER" id="PTHR33048:SF55">
    <property type="entry name" value="INTEGRAL MEMBRANE PROTEIN"/>
    <property type="match status" value="1"/>
</dbReference>
<protein>
    <recommendedName>
        <fullName evidence="8">Rhodopsin domain-containing protein</fullName>
    </recommendedName>
</protein>
<evidence type="ECO:0000256" key="7">
    <source>
        <dbReference type="SAM" id="Phobius"/>
    </source>
</evidence>
<evidence type="ECO:0000256" key="1">
    <source>
        <dbReference type="ARBA" id="ARBA00004141"/>
    </source>
</evidence>
<dbReference type="Proteomes" id="UP001274830">
    <property type="component" value="Unassembled WGS sequence"/>
</dbReference>
<accession>A0AAE0WSK5</accession>
<comment type="caution">
    <text evidence="9">The sequence shown here is derived from an EMBL/GenBank/DDBJ whole genome shotgun (WGS) entry which is preliminary data.</text>
</comment>
<comment type="subcellular location">
    <subcellularLocation>
        <location evidence="1">Membrane</location>
        <topology evidence="1">Multi-pass membrane protein</topology>
    </subcellularLocation>
</comment>
<dbReference type="InterPro" id="IPR049326">
    <property type="entry name" value="Rhodopsin_dom_fungi"/>
</dbReference>
<dbReference type="InterPro" id="IPR052337">
    <property type="entry name" value="SAT4-like"/>
</dbReference>
<name>A0AAE0WSK5_9PEZI</name>
<feature type="transmembrane region" description="Helical" evidence="7">
    <location>
        <begin position="206"/>
        <end position="228"/>
    </location>
</feature>
<dbReference type="AlphaFoldDB" id="A0AAE0WSK5"/>
<evidence type="ECO:0000313" key="10">
    <source>
        <dbReference type="Proteomes" id="UP001274830"/>
    </source>
</evidence>
<reference evidence="9" key="1">
    <citation type="submission" date="2023-07" db="EMBL/GenBank/DDBJ databases">
        <title>Black Yeasts Isolated from many extreme environments.</title>
        <authorList>
            <person name="Coleine C."/>
            <person name="Stajich J.E."/>
            <person name="Selbmann L."/>
        </authorList>
    </citation>
    <scope>NUCLEOTIDE SEQUENCE</scope>
    <source>
        <strain evidence="9">CCFEE 5485</strain>
    </source>
</reference>
<sequence length="363" mass="40264">MGNSEGFSTNGVPDQGWKIYVASTSLVIGAGLFVMARWITRIKTHQLGSDDYAILASLGFSIILSVSMQLAVLHGYGQHKHDLTKPQLHKALFWFFIEQIQYKMVICLNKVSVVLLAKRIFIARIFQIQAWIVLCLITCWTVASVGATVFQCVPARGAWNSTIGAKCIDTSMFWMAYAIINILTDAICIALPIPEVLQLRLNSRQKAMLCAVFLLGGFVTLCSIMRIIAVIKNDKGKDTTWDFVPRNIWSIVETNIGIICACLPVLKTPILRGLSTLLGTTKHTRREHGSAYELNGGSAQQKHSKSGHKRISKDPWGDMREDSASDEVHIMHRAELDARSQHANLDIGFAKENSAAVKEIEPL</sequence>
<feature type="compositionally biased region" description="Basic and acidic residues" evidence="6">
    <location>
        <begin position="312"/>
        <end position="323"/>
    </location>
</feature>
<keyword evidence="2 7" id="KW-0812">Transmembrane</keyword>
<evidence type="ECO:0000256" key="5">
    <source>
        <dbReference type="ARBA" id="ARBA00038359"/>
    </source>
</evidence>
<gene>
    <name evidence="9" type="ORF">LTR78_003059</name>
</gene>
<evidence type="ECO:0000256" key="4">
    <source>
        <dbReference type="ARBA" id="ARBA00023136"/>
    </source>
</evidence>
<evidence type="ECO:0000256" key="6">
    <source>
        <dbReference type="SAM" id="MobiDB-lite"/>
    </source>
</evidence>
<dbReference type="EMBL" id="JAUTXT010000008">
    <property type="protein sequence ID" value="KAK3676855.1"/>
    <property type="molecule type" value="Genomic_DNA"/>
</dbReference>
<evidence type="ECO:0000259" key="8">
    <source>
        <dbReference type="Pfam" id="PF20684"/>
    </source>
</evidence>
<keyword evidence="3 7" id="KW-1133">Transmembrane helix</keyword>
<feature type="domain" description="Rhodopsin" evidence="8">
    <location>
        <begin position="36"/>
        <end position="270"/>
    </location>
</feature>
<evidence type="ECO:0000256" key="3">
    <source>
        <dbReference type="ARBA" id="ARBA00022989"/>
    </source>
</evidence>
<dbReference type="PANTHER" id="PTHR33048">
    <property type="entry name" value="PTH11-LIKE INTEGRAL MEMBRANE PROTEIN (AFU_ORTHOLOGUE AFUA_5G11245)"/>
    <property type="match status" value="1"/>
</dbReference>
<evidence type="ECO:0000313" key="9">
    <source>
        <dbReference type="EMBL" id="KAK3676855.1"/>
    </source>
</evidence>
<feature type="compositionally biased region" description="Basic residues" evidence="6">
    <location>
        <begin position="302"/>
        <end position="311"/>
    </location>
</feature>
<feature type="transmembrane region" description="Helical" evidence="7">
    <location>
        <begin position="52"/>
        <end position="72"/>
    </location>
</feature>
<keyword evidence="10" id="KW-1185">Reference proteome</keyword>
<proteinExistence type="inferred from homology"/>
<organism evidence="9 10">
    <name type="scientific">Recurvomyces mirabilis</name>
    <dbReference type="NCBI Taxonomy" id="574656"/>
    <lineage>
        <taxon>Eukaryota</taxon>
        <taxon>Fungi</taxon>
        <taxon>Dikarya</taxon>
        <taxon>Ascomycota</taxon>
        <taxon>Pezizomycotina</taxon>
        <taxon>Dothideomycetes</taxon>
        <taxon>Dothideomycetidae</taxon>
        <taxon>Mycosphaerellales</taxon>
        <taxon>Teratosphaeriaceae</taxon>
        <taxon>Recurvomyces</taxon>
    </lineage>
</organism>
<feature type="transmembrane region" description="Helical" evidence="7">
    <location>
        <begin position="128"/>
        <end position="151"/>
    </location>
</feature>
<keyword evidence="4 7" id="KW-0472">Membrane</keyword>
<dbReference type="Pfam" id="PF20684">
    <property type="entry name" value="Fung_rhodopsin"/>
    <property type="match status" value="1"/>
</dbReference>
<dbReference type="GO" id="GO:0016020">
    <property type="term" value="C:membrane"/>
    <property type="evidence" value="ECO:0007669"/>
    <property type="project" value="UniProtKB-SubCell"/>
</dbReference>